<proteinExistence type="predicted"/>
<dbReference type="EMBL" id="KZ859031">
    <property type="protein sequence ID" value="RDW24521.1"/>
    <property type="molecule type" value="Genomic_DNA"/>
</dbReference>
<keyword evidence="1" id="KW-1133">Transmembrane helix</keyword>
<gene>
    <name evidence="2" type="ORF">B0I71DRAFT_134184</name>
</gene>
<name>A0A371C2K6_YARLL</name>
<reference evidence="2 3" key="1">
    <citation type="submission" date="2018-07" db="EMBL/GenBank/DDBJ databases">
        <title>Draft Genome Assemblies for Five Robust Yarrowia lipolytica Strains Exhibiting High Lipid Production and Pentose Sugar Utilization and Sugar Alcohol Secretion from Undetoxified Lignocellulosic Biomass Hydrolysates.</title>
        <authorList>
            <consortium name="DOE Joint Genome Institute"/>
            <person name="Walker C."/>
            <person name="Ryu S."/>
            <person name="Na H."/>
            <person name="Zane M."/>
            <person name="LaButti K."/>
            <person name="Lipzen A."/>
            <person name="Haridas S."/>
            <person name="Barry K."/>
            <person name="Grigoriev I.V."/>
            <person name="Quarterman J."/>
            <person name="Slininger P."/>
            <person name="Dien B."/>
            <person name="Trinh C.T."/>
        </authorList>
    </citation>
    <scope>NUCLEOTIDE SEQUENCE [LARGE SCALE GENOMIC DNA]</scope>
    <source>
        <strain evidence="2 3">YB392</strain>
    </source>
</reference>
<feature type="transmembrane region" description="Helical" evidence="1">
    <location>
        <begin position="12"/>
        <end position="31"/>
    </location>
</feature>
<sequence>MSSVVRHMRQYIAPIRAVILCFCLLGLWLYVPRQSDMVANFDFSQFYIGDVNSELLFQARFHTFVIDDTESCYVPPWIPVQNTTGTLVTIKEGCEAPEGWNAVSHMASSPVVLSLWLCSQSDKMLCLLINNSGSTPFGEIKAKQNDLNPLDSLTKQTLAMASNEDCVWRCNDNFAQSCLVVPGRGSYCLMEKVRDELSKSRNKNWPSYVEQCRLNYHKLDWYQIEDEIFEPPEE</sequence>
<evidence type="ECO:0000256" key="1">
    <source>
        <dbReference type="SAM" id="Phobius"/>
    </source>
</evidence>
<dbReference type="VEuPathDB" id="FungiDB:YALI1_B03853g"/>
<dbReference type="VEuPathDB" id="FungiDB:YALI0_B02464g"/>
<evidence type="ECO:0000313" key="3">
    <source>
        <dbReference type="Proteomes" id="UP000256601"/>
    </source>
</evidence>
<protein>
    <submittedName>
        <fullName evidence="2">Uncharacterized protein</fullName>
    </submittedName>
</protein>
<dbReference type="Proteomes" id="UP000256601">
    <property type="component" value="Unassembled WGS sequence"/>
</dbReference>
<organism evidence="2 3">
    <name type="scientific">Yarrowia lipolytica</name>
    <name type="common">Candida lipolytica</name>
    <dbReference type="NCBI Taxonomy" id="4952"/>
    <lineage>
        <taxon>Eukaryota</taxon>
        <taxon>Fungi</taxon>
        <taxon>Dikarya</taxon>
        <taxon>Ascomycota</taxon>
        <taxon>Saccharomycotina</taxon>
        <taxon>Dipodascomycetes</taxon>
        <taxon>Dipodascales</taxon>
        <taxon>Dipodascales incertae sedis</taxon>
        <taxon>Yarrowia</taxon>
    </lineage>
</organism>
<accession>A0A371C2K6</accession>
<dbReference type="AlphaFoldDB" id="A0A371C2K6"/>
<keyword evidence="1" id="KW-0472">Membrane</keyword>
<keyword evidence="1" id="KW-0812">Transmembrane</keyword>
<evidence type="ECO:0000313" key="2">
    <source>
        <dbReference type="EMBL" id="RDW24521.1"/>
    </source>
</evidence>